<evidence type="ECO:0000313" key="2">
    <source>
        <dbReference type="Proteomes" id="UP001205906"/>
    </source>
</evidence>
<dbReference type="RefSeq" id="WP_252821394.1">
    <property type="nucleotide sequence ID" value="NZ_JAMXQS010000008.1"/>
</dbReference>
<dbReference type="InterPro" id="IPR032710">
    <property type="entry name" value="NTF2-like_dom_sf"/>
</dbReference>
<protein>
    <submittedName>
        <fullName evidence="1">Ester cyclase</fullName>
    </submittedName>
</protein>
<comment type="caution">
    <text evidence="1">The sequence shown here is derived from an EMBL/GenBank/DDBJ whole genome shotgun (WGS) entry which is preliminary data.</text>
</comment>
<dbReference type="Proteomes" id="UP001205906">
    <property type="component" value="Unassembled WGS sequence"/>
</dbReference>
<evidence type="ECO:0000313" key="1">
    <source>
        <dbReference type="EMBL" id="MCO6051645.1"/>
    </source>
</evidence>
<dbReference type="SUPFAM" id="SSF54427">
    <property type="entry name" value="NTF2-like"/>
    <property type="match status" value="1"/>
</dbReference>
<keyword evidence="2" id="KW-1185">Reference proteome</keyword>
<dbReference type="Pfam" id="PF07366">
    <property type="entry name" value="SnoaL"/>
    <property type="match status" value="1"/>
</dbReference>
<sequence length="128" mass="14733">MAGDLETRYRGYIDCLNRQDWAVLGDFVAPDARHNGNELGLSGYRAMLERDHREIPDLRFTIDLLVADSTHVASRLLFDCSPRGQFFDLPINGRRVQFAENVFYRFENGLIREVWSVIDKSAIAAQLR</sequence>
<accession>A0ABT1C9Y6</accession>
<reference evidence="1 2" key="1">
    <citation type="submission" date="2022-06" db="EMBL/GenBank/DDBJ databases">
        <title>Mesorhizobium sp. strain RP14 Genome sequencing and assembly.</title>
        <authorList>
            <person name="Kim I."/>
        </authorList>
    </citation>
    <scope>NUCLEOTIDE SEQUENCE [LARGE SCALE GENOMIC DNA]</scope>
    <source>
        <strain evidence="2">RP14(2022)</strain>
    </source>
</reference>
<dbReference type="InterPro" id="IPR009959">
    <property type="entry name" value="Cyclase_SnoaL-like"/>
</dbReference>
<dbReference type="Gene3D" id="3.10.450.50">
    <property type="match status" value="1"/>
</dbReference>
<dbReference type="PANTHER" id="PTHR38436">
    <property type="entry name" value="POLYKETIDE CYCLASE SNOAL-LIKE DOMAIN"/>
    <property type="match status" value="1"/>
</dbReference>
<organism evidence="1 2">
    <name type="scientific">Mesorhizobium liriopis</name>
    <dbReference type="NCBI Taxonomy" id="2953882"/>
    <lineage>
        <taxon>Bacteria</taxon>
        <taxon>Pseudomonadati</taxon>
        <taxon>Pseudomonadota</taxon>
        <taxon>Alphaproteobacteria</taxon>
        <taxon>Hyphomicrobiales</taxon>
        <taxon>Phyllobacteriaceae</taxon>
        <taxon>Mesorhizobium</taxon>
    </lineage>
</organism>
<dbReference type="PANTHER" id="PTHR38436:SF1">
    <property type="entry name" value="ESTER CYCLASE"/>
    <property type="match status" value="1"/>
</dbReference>
<dbReference type="EMBL" id="JAMXQS010000008">
    <property type="protein sequence ID" value="MCO6051645.1"/>
    <property type="molecule type" value="Genomic_DNA"/>
</dbReference>
<proteinExistence type="predicted"/>
<name>A0ABT1C9Y6_9HYPH</name>
<gene>
    <name evidence="1" type="ORF">NGM99_17815</name>
</gene>